<comment type="caution">
    <text evidence="1">The sequence shown here is derived from an EMBL/GenBank/DDBJ whole genome shotgun (WGS) entry which is preliminary data.</text>
</comment>
<dbReference type="EMBL" id="CAJEWN010000239">
    <property type="protein sequence ID" value="CAD2174631.1"/>
    <property type="molecule type" value="Genomic_DNA"/>
</dbReference>
<gene>
    <name evidence="1" type="ORF">MENT_LOCUS26315</name>
</gene>
<name>A0A6V7VK86_MELEN</name>
<dbReference type="Proteomes" id="UP000580250">
    <property type="component" value="Unassembled WGS sequence"/>
</dbReference>
<sequence length="117" mass="13685">MKVIELLKIKICDNKNLIYSKKGKERMEGIEEYLRDIVNIKKAKEDGKKELFVNALNSLEIIESGYPTIKFFEFLIAALPHLVTDEKIIVENMKETLEDAKKWVEISIEYMSQKMSE</sequence>
<organism evidence="1 2">
    <name type="scientific">Meloidogyne enterolobii</name>
    <name type="common">Root-knot nematode worm</name>
    <name type="synonym">Meloidogyne mayaguensis</name>
    <dbReference type="NCBI Taxonomy" id="390850"/>
    <lineage>
        <taxon>Eukaryota</taxon>
        <taxon>Metazoa</taxon>
        <taxon>Ecdysozoa</taxon>
        <taxon>Nematoda</taxon>
        <taxon>Chromadorea</taxon>
        <taxon>Rhabditida</taxon>
        <taxon>Tylenchina</taxon>
        <taxon>Tylenchomorpha</taxon>
        <taxon>Tylenchoidea</taxon>
        <taxon>Meloidogynidae</taxon>
        <taxon>Meloidogyninae</taxon>
        <taxon>Meloidogyne</taxon>
    </lineage>
</organism>
<proteinExistence type="predicted"/>
<dbReference type="AlphaFoldDB" id="A0A6V7VK86"/>
<evidence type="ECO:0000313" key="2">
    <source>
        <dbReference type="Proteomes" id="UP000580250"/>
    </source>
</evidence>
<protein>
    <submittedName>
        <fullName evidence="1">Uncharacterized protein</fullName>
    </submittedName>
</protein>
<reference evidence="1 2" key="1">
    <citation type="submission" date="2020-08" db="EMBL/GenBank/DDBJ databases">
        <authorList>
            <person name="Koutsovoulos G."/>
            <person name="Danchin GJ E."/>
        </authorList>
    </citation>
    <scope>NUCLEOTIDE SEQUENCE [LARGE SCALE GENOMIC DNA]</scope>
</reference>
<accession>A0A6V7VK86</accession>
<evidence type="ECO:0000313" key="1">
    <source>
        <dbReference type="EMBL" id="CAD2174631.1"/>
    </source>
</evidence>